<proteinExistence type="inferred from homology"/>
<sequence>MSSLTDTEDASLRRLSQMLRMTSATENGRDSQIQIPSSLNKEESNVPNEVTSEVMELPYPLTKEEAIDFVENNLNIPDSEVFFQNNKLGFLNQIVERMNQVIPYTNMHFFTSVPVWNLTGEDCKTHILSGQGGTCIWINPFTKALLEKIGYDAHLVCGNNPGDTRNDTHISTIVSNISYPGSGHLADPGTRRPLCAAIPLDFEKESPVYKFHYMRSKFFWRESAILIWCAQSPQRVPESQVIYDANGEKWQIQVTYWLNEKTSWYSYVRFWQTFGKESPLTFRHPFHGLVFVAYLNNTDTIASILGYKNKVVVMYHGKDSYKKVSISRTELMNLFQDQFPQYPTKLLQEVFKNCQLE</sequence>
<dbReference type="InterPro" id="IPR053710">
    <property type="entry name" value="Arylamine_NAT_domain_sf"/>
</dbReference>
<dbReference type="Proteomes" id="UP001152320">
    <property type="component" value="Chromosome 11"/>
</dbReference>
<dbReference type="OrthoDB" id="10260017at2759"/>
<reference evidence="3" key="1">
    <citation type="submission" date="2021-10" db="EMBL/GenBank/DDBJ databases">
        <title>Tropical sea cucumber genome reveals ecological adaptation and Cuvierian tubules defense mechanism.</title>
        <authorList>
            <person name="Chen T."/>
        </authorList>
    </citation>
    <scope>NUCLEOTIDE SEQUENCE</scope>
    <source>
        <strain evidence="3">Nanhai2018</strain>
        <tissue evidence="3">Muscle</tissue>
    </source>
</reference>
<dbReference type="InterPro" id="IPR001447">
    <property type="entry name" value="Arylamine_N-AcTrfase"/>
</dbReference>
<evidence type="ECO:0000313" key="3">
    <source>
        <dbReference type="EMBL" id="KAJ8033024.1"/>
    </source>
</evidence>
<protein>
    <recommendedName>
        <fullName evidence="2">arylamine N-acetyltransferase</fullName>
        <ecNumber evidence="2">2.3.1.5</ecNumber>
    </recommendedName>
</protein>
<evidence type="ECO:0000256" key="1">
    <source>
        <dbReference type="ARBA" id="ARBA00006547"/>
    </source>
</evidence>
<name>A0A9Q1BUS5_HOLLE</name>
<comment type="similarity">
    <text evidence="1">Belongs to the arylamine N-acetyltransferase family.</text>
</comment>
<comment type="caution">
    <text evidence="3">The sequence shown here is derived from an EMBL/GenBank/DDBJ whole genome shotgun (WGS) entry which is preliminary data.</text>
</comment>
<dbReference type="Gene3D" id="3.30.2140.20">
    <property type="match status" value="1"/>
</dbReference>
<organism evidence="3 4">
    <name type="scientific">Holothuria leucospilota</name>
    <name type="common">Black long sea cucumber</name>
    <name type="synonym">Mertensiothuria leucospilota</name>
    <dbReference type="NCBI Taxonomy" id="206669"/>
    <lineage>
        <taxon>Eukaryota</taxon>
        <taxon>Metazoa</taxon>
        <taxon>Echinodermata</taxon>
        <taxon>Eleutherozoa</taxon>
        <taxon>Echinozoa</taxon>
        <taxon>Holothuroidea</taxon>
        <taxon>Aspidochirotacea</taxon>
        <taxon>Aspidochirotida</taxon>
        <taxon>Holothuriidae</taxon>
        <taxon>Holothuria</taxon>
    </lineage>
</organism>
<gene>
    <name evidence="3" type="ORF">HOLleu_23145</name>
</gene>
<dbReference type="AlphaFoldDB" id="A0A9Q1BUS5"/>
<dbReference type="EMBL" id="JAIZAY010000011">
    <property type="protein sequence ID" value="KAJ8033024.1"/>
    <property type="molecule type" value="Genomic_DNA"/>
</dbReference>
<keyword evidence="4" id="KW-1185">Reference proteome</keyword>
<dbReference type="Pfam" id="PF00797">
    <property type="entry name" value="Acetyltransf_2"/>
    <property type="match status" value="1"/>
</dbReference>
<dbReference type="InterPro" id="IPR038765">
    <property type="entry name" value="Papain-like_cys_pep_sf"/>
</dbReference>
<dbReference type="GO" id="GO:0004060">
    <property type="term" value="F:arylamine N-acetyltransferase activity"/>
    <property type="evidence" value="ECO:0007669"/>
    <property type="project" value="UniProtKB-EC"/>
</dbReference>
<evidence type="ECO:0000256" key="2">
    <source>
        <dbReference type="ARBA" id="ARBA00012701"/>
    </source>
</evidence>
<dbReference type="SUPFAM" id="SSF54001">
    <property type="entry name" value="Cysteine proteinases"/>
    <property type="match status" value="1"/>
</dbReference>
<accession>A0A9Q1BUS5</accession>
<dbReference type="EC" id="2.3.1.5" evidence="2"/>
<evidence type="ECO:0000313" key="4">
    <source>
        <dbReference type="Proteomes" id="UP001152320"/>
    </source>
</evidence>